<gene>
    <name evidence="7" type="ORF">UFOPK1493_02306</name>
</gene>
<comment type="cofactor">
    <cofactor evidence="1">
        <name>Mg(2+)</name>
        <dbReference type="ChEBI" id="CHEBI:18420"/>
    </cofactor>
</comment>
<dbReference type="GO" id="GO:0008311">
    <property type="term" value="F:double-stranded DNA 3'-5' DNA exonuclease activity"/>
    <property type="evidence" value="ECO:0007669"/>
    <property type="project" value="InterPro"/>
</dbReference>
<evidence type="ECO:0000256" key="3">
    <source>
        <dbReference type="ARBA" id="ARBA00022723"/>
    </source>
</evidence>
<dbReference type="GO" id="GO:0046872">
    <property type="term" value="F:metal ion binding"/>
    <property type="evidence" value="ECO:0007669"/>
    <property type="project" value="UniProtKB-KW"/>
</dbReference>
<accession>A0A6J6E1N6</accession>
<dbReference type="PANTHER" id="PTHR43250:SF2">
    <property type="entry name" value="EXODEOXYRIBONUCLEASE III"/>
    <property type="match status" value="1"/>
</dbReference>
<evidence type="ECO:0000256" key="1">
    <source>
        <dbReference type="ARBA" id="ARBA00001946"/>
    </source>
</evidence>
<dbReference type="PROSITE" id="PS51435">
    <property type="entry name" value="AP_NUCLEASE_F1_4"/>
    <property type="match status" value="1"/>
</dbReference>
<keyword evidence="5" id="KW-0460">Magnesium</keyword>
<dbReference type="AlphaFoldDB" id="A0A6J6E1N6"/>
<feature type="domain" description="Endonuclease/exonuclease/phosphatase" evidence="6">
    <location>
        <begin position="5"/>
        <end position="253"/>
    </location>
</feature>
<dbReference type="PROSITE" id="PS00726">
    <property type="entry name" value="AP_NUCLEASE_F1_1"/>
    <property type="match status" value="1"/>
</dbReference>
<sequence>MLRLVTWNVNSIRARQGRVLAWLRAHHPDVVLLQETKCTDALFAAAGYTDEYEALGYEVAHHGHDHWNGVAILSRVGLADVQRGFPGVNRPPFGEARVIAATCGGMRVWSVYAPNGRELDDPHYLFKLVWFERLRGAIAADSSGVPHVLTGDLNVAPTDLDIYDPMRWRRRTHASPPERAAVAALVDLGLVDVTREHLAGSGVFTWWSHRPGQFEQNRGLRIDLALCAPEVASRVERVWIDRDERAGAVASDHAPLVLDLHDRGVGGRTAHPSDSMS</sequence>
<dbReference type="GO" id="GO:0004519">
    <property type="term" value="F:endonuclease activity"/>
    <property type="evidence" value="ECO:0007669"/>
    <property type="project" value="InterPro"/>
</dbReference>
<dbReference type="EMBL" id="CAEZSR010000090">
    <property type="protein sequence ID" value="CAB4569656.1"/>
    <property type="molecule type" value="Genomic_DNA"/>
</dbReference>
<comment type="similarity">
    <text evidence="2">Belongs to the DNA repair enzymes AP/ExoA family.</text>
</comment>
<dbReference type="SUPFAM" id="SSF56219">
    <property type="entry name" value="DNase I-like"/>
    <property type="match status" value="1"/>
</dbReference>
<dbReference type="Pfam" id="PF03372">
    <property type="entry name" value="Exo_endo_phos"/>
    <property type="match status" value="1"/>
</dbReference>
<dbReference type="InterPro" id="IPR004808">
    <property type="entry name" value="AP_endonuc_1"/>
</dbReference>
<evidence type="ECO:0000259" key="6">
    <source>
        <dbReference type="Pfam" id="PF03372"/>
    </source>
</evidence>
<protein>
    <submittedName>
        <fullName evidence="7">Unannotated protein</fullName>
    </submittedName>
</protein>
<dbReference type="GO" id="GO:0006281">
    <property type="term" value="P:DNA repair"/>
    <property type="evidence" value="ECO:0007669"/>
    <property type="project" value="InterPro"/>
</dbReference>
<organism evidence="7">
    <name type="scientific">freshwater metagenome</name>
    <dbReference type="NCBI Taxonomy" id="449393"/>
    <lineage>
        <taxon>unclassified sequences</taxon>
        <taxon>metagenomes</taxon>
        <taxon>ecological metagenomes</taxon>
    </lineage>
</organism>
<proteinExistence type="inferred from homology"/>
<dbReference type="InterPro" id="IPR005135">
    <property type="entry name" value="Endo/exonuclease/phosphatase"/>
</dbReference>
<dbReference type="PANTHER" id="PTHR43250">
    <property type="entry name" value="EXODEOXYRIBONUCLEASE III"/>
    <property type="match status" value="1"/>
</dbReference>
<dbReference type="NCBIfam" id="TIGR00633">
    <property type="entry name" value="xth"/>
    <property type="match status" value="1"/>
</dbReference>
<keyword evidence="3" id="KW-0479">Metal-binding</keyword>
<dbReference type="InterPro" id="IPR020847">
    <property type="entry name" value="AP_endonuclease_F1_BS"/>
</dbReference>
<reference evidence="7" key="1">
    <citation type="submission" date="2020-05" db="EMBL/GenBank/DDBJ databases">
        <authorList>
            <person name="Chiriac C."/>
            <person name="Salcher M."/>
            <person name="Ghai R."/>
            <person name="Kavagutti S V."/>
        </authorList>
    </citation>
    <scope>NUCLEOTIDE SEQUENCE</scope>
</reference>
<dbReference type="CDD" id="cd09086">
    <property type="entry name" value="ExoIII-like_AP-endo"/>
    <property type="match status" value="1"/>
</dbReference>
<evidence type="ECO:0000256" key="5">
    <source>
        <dbReference type="ARBA" id="ARBA00022842"/>
    </source>
</evidence>
<evidence type="ECO:0000256" key="4">
    <source>
        <dbReference type="ARBA" id="ARBA00022801"/>
    </source>
</evidence>
<dbReference type="Gene3D" id="3.60.10.10">
    <property type="entry name" value="Endonuclease/exonuclease/phosphatase"/>
    <property type="match status" value="1"/>
</dbReference>
<dbReference type="InterPro" id="IPR037493">
    <property type="entry name" value="ExoIII-like"/>
</dbReference>
<dbReference type="InterPro" id="IPR036691">
    <property type="entry name" value="Endo/exonu/phosph_ase_sf"/>
</dbReference>
<dbReference type="GO" id="GO:0003677">
    <property type="term" value="F:DNA binding"/>
    <property type="evidence" value="ECO:0007669"/>
    <property type="project" value="InterPro"/>
</dbReference>
<dbReference type="NCBIfam" id="TIGR00195">
    <property type="entry name" value="exoDNase_III"/>
    <property type="match status" value="1"/>
</dbReference>
<keyword evidence="4" id="KW-0378">Hydrolase</keyword>
<name>A0A6J6E1N6_9ZZZZ</name>
<evidence type="ECO:0000256" key="2">
    <source>
        <dbReference type="ARBA" id="ARBA00007092"/>
    </source>
</evidence>
<evidence type="ECO:0000313" key="7">
    <source>
        <dbReference type="EMBL" id="CAB4569656.1"/>
    </source>
</evidence>